<dbReference type="InterPro" id="IPR014718">
    <property type="entry name" value="GH-type_carb-bd"/>
</dbReference>
<dbReference type="Pfam" id="PF01263">
    <property type="entry name" value="Aldose_epim"/>
    <property type="match status" value="1"/>
</dbReference>
<dbReference type="Proteomes" id="UP001595979">
    <property type="component" value="Unassembled WGS sequence"/>
</dbReference>
<proteinExistence type="predicted"/>
<keyword evidence="2" id="KW-1185">Reference proteome</keyword>
<evidence type="ECO:0000313" key="1">
    <source>
        <dbReference type="EMBL" id="MFC5850217.1"/>
    </source>
</evidence>
<dbReference type="EMBL" id="JBHSOH010000043">
    <property type="protein sequence ID" value="MFC5850217.1"/>
    <property type="molecule type" value="Genomic_DNA"/>
</dbReference>
<dbReference type="InterPro" id="IPR008183">
    <property type="entry name" value="Aldose_1/G6P_1-epimerase"/>
</dbReference>
<dbReference type="RefSeq" id="WP_380052111.1">
    <property type="nucleotide sequence ID" value="NZ_JBHSOH010000043.1"/>
</dbReference>
<protein>
    <submittedName>
        <fullName evidence="1">Aldose 1-epimerase</fullName>
    </submittedName>
</protein>
<dbReference type="CDD" id="cd09021">
    <property type="entry name" value="Aldose_epim_Ec_YphB"/>
    <property type="match status" value="1"/>
</dbReference>
<organism evidence="1 2">
    <name type="scientific">Deinococcus petrolearius</name>
    <dbReference type="NCBI Taxonomy" id="1751295"/>
    <lineage>
        <taxon>Bacteria</taxon>
        <taxon>Thermotogati</taxon>
        <taxon>Deinococcota</taxon>
        <taxon>Deinococci</taxon>
        <taxon>Deinococcales</taxon>
        <taxon>Deinococcaceae</taxon>
        <taxon>Deinococcus</taxon>
    </lineage>
</organism>
<dbReference type="InterPro" id="IPR011013">
    <property type="entry name" value="Gal_mutarotase_sf_dom"/>
</dbReference>
<dbReference type="SUPFAM" id="SSF74650">
    <property type="entry name" value="Galactose mutarotase-like"/>
    <property type="match status" value="1"/>
</dbReference>
<gene>
    <name evidence="1" type="ORF">ACFPQ6_18150</name>
</gene>
<dbReference type="Gene3D" id="2.70.98.10">
    <property type="match status" value="1"/>
</dbReference>
<evidence type="ECO:0000313" key="2">
    <source>
        <dbReference type="Proteomes" id="UP001595979"/>
    </source>
</evidence>
<accession>A0ABW1DPZ1</accession>
<name>A0ABW1DPZ1_9DEIO</name>
<sequence length="298" mass="32219">MSLRVLRLRSAHLALDVLPDLGASVLNLRAASGRPVLRAVDPADVRSSSQCASFSLVPFSNRVRDARFTFAGQPHQLRVTTADGLTQHGDVRNRSWQVEAAGDEGLSFTFDSRQFGDLNWPWAFTARMEYRLSGAALEMTLSLTNLDSSDMPAGLGLHPYFARRQDGVDPRVSFGAGLLYDMDARSLPLGAARAVRPDEDFRAAHPVGERTLDQVYAGWDGAARLDWGARALNMQAESVFSHLVAFTAPDGSLALEPVSHATDALNLAPRGVPGVDLRVLAPGETLGGTVRLTLEGDW</sequence>
<comment type="caution">
    <text evidence="1">The sequence shown here is derived from an EMBL/GenBank/DDBJ whole genome shotgun (WGS) entry which is preliminary data.</text>
</comment>
<reference evidence="2" key="1">
    <citation type="journal article" date="2019" name="Int. J. Syst. Evol. Microbiol.">
        <title>The Global Catalogue of Microorganisms (GCM) 10K type strain sequencing project: providing services to taxonomists for standard genome sequencing and annotation.</title>
        <authorList>
            <consortium name="The Broad Institute Genomics Platform"/>
            <consortium name="The Broad Institute Genome Sequencing Center for Infectious Disease"/>
            <person name="Wu L."/>
            <person name="Ma J."/>
        </authorList>
    </citation>
    <scope>NUCLEOTIDE SEQUENCE [LARGE SCALE GENOMIC DNA]</scope>
    <source>
        <strain evidence="2">CGMCC 1.15053</strain>
    </source>
</reference>